<dbReference type="AlphaFoldDB" id="A0A931MJ82"/>
<dbReference type="SUPFAM" id="SSF54631">
    <property type="entry name" value="CBS-domain pair"/>
    <property type="match status" value="1"/>
</dbReference>
<dbReference type="CDD" id="cd04623">
    <property type="entry name" value="CBS_pair_bac_euk"/>
    <property type="match status" value="1"/>
</dbReference>
<reference evidence="4" key="1">
    <citation type="submission" date="2020-11" db="EMBL/GenBank/DDBJ databases">
        <title>Novosphingobium aureum sp. nov., a marine bacterium isolated from sediment of a salt flat.</title>
        <authorList>
            <person name="Yoo Y."/>
            <person name="Kim J.-J."/>
        </authorList>
    </citation>
    <scope>NUCLEOTIDE SEQUENCE</scope>
    <source>
        <strain evidence="4">YJ-S2-02</strain>
    </source>
</reference>
<dbReference type="Proteomes" id="UP000617634">
    <property type="component" value="Unassembled WGS sequence"/>
</dbReference>
<feature type="domain" description="CBS" evidence="3">
    <location>
        <begin position="9"/>
        <end position="65"/>
    </location>
</feature>
<comment type="caution">
    <text evidence="4">The sequence shown here is derived from an EMBL/GenBank/DDBJ whole genome shotgun (WGS) entry which is preliminary data.</text>
</comment>
<dbReference type="Gene3D" id="3.10.580.10">
    <property type="entry name" value="CBS-domain"/>
    <property type="match status" value="1"/>
</dbReference>
<evidence type="ECO:0000313" key="4">
    <source>
        <dbReference type="EMBL" id="MBH0111443.1"/>
    </source>
</evidence>
<dbReference type="EMBL" id="JADZGI010000001">
    <property type="protein sequence ID" value="MBH0111443.1"/>
    <property type="molecule type" value="Genomic_DNA"/>
</dbReference>
<name>A0A931MJ82_9SPHN</name>
<evidence type="ECO:0000256" key="2">
    <source>
        <dbReference type="PROSITE-ProRule" id="PRU00703"/>
    </source>
</evidence>
<keyword evidence="1 2" id="KW-0129">CBS domain</keyword>
<dbReference type="SMART" id="SM00116">
    <property type="entry name" value="CBS"/>
    <property type="match status" value="2"/>
</dbReference>
<feature type="domain" description="CBS" evidence="3">
    <location>
        <begin position="74"/>
        <end position="129"/>
    </location>
</feature>
<dbReference type="InterPro" id="IPR044725">
    <property type="entry name" value="CBSX3_CBS_dom"/>
</dbReference>
<gene>
    <name evidence="4" type="ORF">I5E68_00575</name>
</gene>
<proteinExistence type="predicted"/>
<dbReference type="InterPro" id="IPR051257">
    <property type="entry name" value="Diverse_CBS-Domain"/>
</dbReference>
<dbReference type="InterPro" id="IPR046342">
    <property type="entry name" value="CBS_dom_sf"/>
</dbReference>
<dbReference type="PROSITE" id="PS51371">
    <property type="entry name" value="CBS"/>
    <property type="match status" value="2"/>
</dbReference>
<dbReference type="Pfam" id="PF00571">
    <property type="entry name" value="CBS"/>
    <property type="match status" value="2"/>
</dbReference>
<dbReference type="PANTHER" id="PTHR43080">
    <property type="entry name" value="CBS DOMAIN-CONTAINING PROTEIN CBSX3, MITOCHONDRIAL"/>
    <property type="match status" value="1"/>
</dbReference>
<organism evidence="4 5">
    <name type="scientific">Novosphingobium aureum</name>
    <dbReference type="NCBI Taxonomy" id="2792964"/>
    <lineage>
        <taxon>Bacteria</taxon>
        <taxon>Pseudomonadati</taxon>
        <taxon>Pseudomonadota</taxon>
        <taxon>Alphaproteobacteria</taxon>
        <taxon>Sphingomonadales</taxon>
        <taxon>Sphingomonadaceae</taxon>
        <taxon>Novosphingobium</taxon>
    </lineage>
</organism>
<dbReference type="InterPro" id="IPR000644">
    <property type="entry name" value="CBS_dom"/>
</dbReference>
<keyword evidence="5" id="KW-1185">Reference proteome</keyword>
<dbReference type="RefSeq" id="WP_197159806.1">
    <property type="nucleotide sequence ID" value="NZ_JADZGI010000001.1"/>
</dbReference>
<evidence type="ECO:0000313" key="5">
    <source>
        <dbReference type="Proteomes" id="UP000617634"/>
    </source>
</evidence>
<evidence type="ECO:0000256" key="1">
    <source>
        <dbReference type="ARBA" id="ARBA00023122"/>
    </source>
</evidence>
<evidence type="ECO:0000259" key="3">
    <source>
        <dbReference type="PROSITE" id="PS51371"/>
    </source>
</evidence>
<protein>
    <submittedName>
        <fullName evidence="4">CBS domain-containing protein</fullName>
    </submittedName>
</protein>
<sequence length="141" mass="15546">MTIERIIEHRHDIVTCSVNNTMREAATILADRRIGALPVMDGTMIAGIFSERDVIYRLREFGADVLDRPVAEVMTAPAVTVSPDTAAMTALAMMTKRRIRHLPVVSGGQMIGFVSIGDIVKYRLDKVEGEAAALRDYIQMA</sequence>
<accession>A0A931MJ82</accession>
<dbReference type="PANTHER" id="PTHR43080:SF2">
    <property type="entry name" value="CBS DOMAIN-CONTAINING PROTEIN"/>
    <property type="match status" value="1"/>
</dbReference>